<protein>
    <submittedName>
        <fullName evidence="1">EAL domain, c-di-GMP-specific phosphodiesterase class I (Or its enzymatically inactive variant)</fullName>
    </submittedName>
</protein>
<dbReference type="InterPro" id="IPR035919">
    <property type="entry name" value="EAL_sf"/>
</dbReference>
<dbReference type="Gene3D" id="3.20.20.450">
    <property type="entry name" value="EAL domain"/>
    <property type="match status" value="1"/>
</dbReference>
<reference evidence="2" key="1">
    <citation type="submission" date="2017-02" db="EMBL/GenBank/DDBJ databases">
        <authorList>
            <person name="Varghese N."/>
            <person name="Submissions S."/>
        </authorList>
    </citation>
    <scope>NUCLEOTIDE SEQUENCE [LARGE SCALE GENOMIC DNA]</scope>
    <source>
        <strain evidence="2">DSM 22720</strain>
    </source>
</reference>
<proteinExistence type="predicted"/>
<accession>A0A1T4UK05</accession>
<dbReference type="SUPFAM" id="SSF141868">
    <property type="entry name" value="EAL domain-like"/>
    <property type="match status" value="1"/>
</dbReference>
<dbReference type="EMBL" id="FUXU01000019">
    <property type="protein sequence ID" value="SKA53019.1"/>
    <property type="molecule type" value="Genomic_DNA"/>
</dbReference>
<organism evidence="1 2">
    <name type="scientific">Enterovibrio nigricans DSM 22720</name>
    <dbReference type="NCBI Taxonomy" id="1121868"/>
    <lineage>
        <taxon>Bacteria</taxon>
        <taxon>Pseudomonadati</taxon>
        <taxon>Pseudomonadota</taxon>
        <taxon>Gammaproteobacteria</taxon>
        <taxon>Vibrionales</taxon>
        <taxon>Vibrionaceae</taxon>
        <taxon>Enterovibrio</taxon>
    </lineage>
</organism>
<evidence type="ECO:0000313" key="1">
    <source>
        <dbReference type="EMBL" id="SKA53019.1"/>
    </source>
</evidence>
<sequence length="284" mass="32386">MANFSQLIAMRHTFRALIRKHAKTDDDKLLYEALSQNDVHHVCQAIRETDSGEVAFQHVTLRFGSRGEQSVYQFDLSQEFAYALDVFSLYLALRQSRFQLDTFHPDLVNKIVVPVDSQALVWPSGQRLLNQMIKCDAEAFAFLIPSLILPDDAEQQSATIPLLSKMRAYAGSLCFDITDPNKDLSFISQHLPDMIKLAISLEQKEDRSALLPFIRFFRSHRMPWVAGRVASQSELNQYRLLGASHYFGYFSDIPTSISFKSFETYAKDDAETKGQTVTKDQTVE</sequence>
<dbReference type="Proteomes" id="UP000190162">
    <property type="component" value="Unassembled WGS sequence"/>
</dbReference>
<keyword evidence="2" id="KW-1185">Reference proteome</keyword>
<gene>
    <name evidence="1" type="ORF">SAMN02745132_01901</name>
</gene>
<name>A0A1T4UK05_9GAMM</name>
<dbReference type="AlphaFoldDB" id="A0A1T4UK05"/>
<evidence type="ECO:0000313" key="2">
    <source>
        <dbReference type="Proteomes" id="UP000190162"/>
    </source>
</evidence>